<reference evidence="1 2" key="1">
    <citation type="journal article" date="2023" name="Science">
        <title>Complex scaffold remodeling in plant triterpene biosynthesis.</title>
        <authorList>
            <person name="De La Pena R."/>
            <person name="Hodgson H."/>
            <person name="Liu J.C."/>
            <person name="Stephenson M.J."/>
            <person name="Martin A.C."/>
            <person name="Owen C."/>
            <person name="Harkess A."/>
            <person name="Leebens-Mack J."/>
            <person name="Jimenez L.E."/>
            <person name="Osbourn A."/>
            <person name="Sattely E.S."/>
        </authorList>
    </citation>
    <scope>NUCLEOTIDE SEQUENCE [LARGE SCALE GENOMIC DNA]</scope>
    <source>
        <strain evidence="2">cv. JPN11</strain>
        <tissue evidence="1">Leaf</tissue>
    </source>
</reference>
<dbReference type="EMBL" id="CM051401">
    <property type="protein sequence ID" value="KAJ4712116.1"/>
    <property type="molecule type" value="Genomic_DNA"/>
</dbReference>
<evidence type="ECO:0000313" key="2">
    <source>
        <dbReference type="Proteomes" id="UP001164539"/>
    </source>
</evidence>
<accession>A0ACC1XKR7</accession>
<protein>
    <submittedName>
        <fullName evidence="1">F-box protein</fullName>
    </submittedName>
</protein>
<sequence>MVNWSALSPDLLVQIAKRVKLLDDFVAFRGVCSSWRSAANMRNFMFKYDQLPLLMLAPRESSNRRDFFNISKGVSRQVCLPEANDKKTLSSKGWLLTIDRDWRIFLLHLYSRVRIELPNIKSFEDWDADDCISPNIMRLFFLHKFVLSSSPLEDEDYIVMVIYGCDGKLAYFKPGCKTWITVHPTCSQFMGFSDVFYYQSKFYAIDFLGQLMVCDFSSDNCNPVDQLLAEMPSGLVRTKVIDKLYLVVVSHGVFWVIQRHGVSARPGSNCTTGNSVFHVFEVKLSTNSSSWFEIKDLGNRSLFVGHNSSFSVVSHISDCKPNCIYFTDDFPESCWWVAIEEGVELEGAGKDMGIYCIQDGSIVPHFEGESYHFLSPPMWVERSFN</sequence>
<organism evidence="1 2">
    <name type="scientific">Melia azedarach</name>
    <name type="common">Chinaberry tree</name>
    <dbReference type="NCBI Taxonomy" id="155640"/>
    <lineage>
        <taxon>Eukaryota</taxon>
        <taxon>Viridiplantae</taxon>
        <taxon>Streptophyta</taxon>
        <taxon>Embryophyta</taxon>
        <taxon>Tracheophyta</taxon>
        <taxon>Spermatophyta</taxon>
        <taxon>Magnoliopsida</taxon>
        <taxon>eudicotyledons</taxon>
        <taxon>Gunneridae</taxon>
        <taxon>Pentapetalae</taxon>
        <taxon>rosids</taxon>
        <taxon>malvids</taxon>
        <taxon>Sapindales</taxon>
        <taxon>Meliaceae</taxon>
        <taxon>Melia</taxon>
    </lineage>
</organism>
<dbReference type="Proteomes" id="UP001164539">
    <property type="component" value="Chromosome 8"/>
</dbReference>
<comment type="caution">
    <text evidence="1">The sequence shown here is derived from an EMBL/GenBank/DDBJ whole genome shotgun (WGS) entry which is preliminary data.</text>
</comment>
<proteinExistence type="predicted"/>
<gene>
    <name evidence="1" type="ORF">OWV82_014416</name>
</gene>
<keyword evidence="2" id="KW-1185">Reference proteome</keyword>
<evidence type="ECO:0000313" key="1">
    <source>
        <dbReference type="EMBL" id="KAJ4712116.1"/>
    </source>
</evidence>
<name>A0ACC1XKR7_MELAZ</name>